<evidence type="ECO:0000256" key="1">
    <source>
        <dbReference type="SAM" id="Phobius"/>
    </source>
</evidence>
<feature type="transmembrane region" description="Helical" evidence="1">
    <location>
        <begin position="266"/>
        <end position="286"/>
    </location>
</feature>
<dbReference type="PANTHER" id="PTHR38434:SF1">
    <property type="entry name" value="BLL2549 PROTEIN"/>
    <property type="match status" value="1"/>
</dbReference>
<name>A0A6M0CQA8_9FLAO</name>
<feature type="transmembrane region" description="Helical" evidence="1">
    <location>
        <begin position="320"/>
        <end position="341"/>
    </location>
</feature>
<feature type="transmembrane region" description="Helical" evidence="1">
    <location>
        <begin position="751"/>
        <end position="768"/>
    </location>
</feature>
<feature type="transmembrane region" description="Helical" evidence="1">
    <location>
        <begin position="585"/>
        <end position="610"/>
    </location>
</feature>
<dbReference type="PANTHER" id="PTHR38434">
    <property type="entry name" value="BLL2549 PROTEIN"/>
    <property type="match status" value="1"/>
</dbReference>
<feature type="transmembrane region" description="Helical" evidence="1">
    <location>
        <begin position="470"/>
        <end position="491"/>
    </location>
</feature>
<keyword evidence="1" id="KW-1133">Transmembrane helix</keyword>
<feature type="transmembrane region" description="Helical" evidence="1">
    <location>
        <begin position="166"/>
        <end position="187"/>
    </location>
</feature>
<dbReference type="EMBL" id="JAABOQ010000009">
    <property type="protein sequence ID" value="NER19103.1"/>
    <property type="molecule type" value="Genomic_DNA"/>
</dbReference>
<proteinExistence type="predicted"/>
<feature type="transmembrane region" description="Helical" evidence="1">
    <location>
        <begin position="133"/>
        <end position="154"/>
    </location>
</feature>
<feature type="transmembrane region" description="Helical" evidence="1">
    <location>
        <begin position="353"/>
        <end position="373"/>
    </location>
</feature>
<feature type="transmembrane region" description="Helical" evidence="1">
    <location>
        <begin position="217"/>
        <end position="234"/>
    </location>
</feature>
<feature type="transmembrane region" description="Helical" evidence="1">
    <location>
        <begin position="406"/>
        <end position="421"/>
    </location>
</feature>
<feature type="transmembrane region" description="Helical" evidence="1">
    <location>
        <begin position="503"/>
        <end position="523"/>
    </location>
</feature>
<dbReference type="InterPro" id="IPR019286">
    <property type="entry name" value="DUF2339_TM"/>
</dbReference>
<keyword evidence="1" id="KW-0812">Transmembrane</keyword>
<evidence type="ECO:0000313" key="2">
    <source>
        <dbReference type="EMBL" id="NER19103.1"/>
    </source>
</evidence>
<feature type="transmembrane region" description="Helical" evidence="1">
    <location>
        <begin position="108"/>
        <end position="127"/>
    </location>
</feature>
<evidence type="ECO:0000313" key="3">
    <source>
        <dbReference type="Proteomes" id="UP000474296"/>
    </source>
</evidence>
<dbReference type="AlphaFoldDB" id="A0A6M0CQA8"/>
<protein>
    <submittedName>
        <fullName evidence="2">DUF2339 domain-containing protein</fullName>
    </submittedName>
</protein>
<accession>A0A6M0CQA8</accession>
<feature type="transmembrane region" description="Helical" evidence="1">
    <location>
        <begin position="722"/>
        <end position="739"/>
    </location>
</feature>
<feature type="transmembrane region" description="Helical" evidence="1">
    <location>
        <begin position="697"/>
        <end position="715"/>
    </location>
</feature>
<feature type="transmembrane region" description="Helical" evidence="1">
    <location>
        <begin position="292"/>
        <end position="313"/>
    </location>
</feature>
<feature type="transmembrane region" description="Helical" evidence="1">
    <location>
        <begin position="665"/>
        <end position="685"/>
    </location>
</feature>
<organism evidence="2 3">
    <name type="scientific">Spongiivirga citrea</name>
    <dbReference type="NCBI Taxonomy" id="1481457"/>
    <lineage>
        <taxon>Bacteria</taxon>
        <taxon>Pseudomonadati</taxon>
        <taxon>Bacteroidota</taxon>
        <taxon>Flavobacteriia</taxon>
        <taxon>Flavobacteriales</taxon>
        <taxon>Flavobacteriaceae</taxon>
        <taxon>Spongiivirga</taxon>
    </lineage>
</organism>
<reference evidence="2 3" key="1">
    <citation type="submission" date="2020-01" db="EMBL/GenBank/DDBJ databases">
        <title>Spongiivirga citrea KCTC 32990T.</title>
        <authorList>
            <person name="Wang G."/>
        </authorList>
    </citation>
    <scope>NUCLEOTIDE SEQUENCE [LARGE SCALE GENOMIC DNA]</scope>
    <source>
        <strain evidence="2 3">KCTC 32990</strain>
    </source>
</reference>
<comment type="caution">
    <text evidence="2">The sequence shown here is derived from an EMBL/GenBank/DDBJ whole genome shotgun (WGS) entry which is preliminary data.</text>
</comment>
<dbReference type="Proteomes" id="UP000474296">
    <property type="component" value="Unassembled WGS sequence"/>
</dbReference>
<feature type="transmembrane region" description="Helical" evidence="1">
    <location>
        <begin position="630"/>
        <end position="653"/>
    </location>
</feature>
<feature type="transmembrane region" description="Helical" evidence="1">
    <location>
        <begin position="193"/>
        <end position="210"/>
    </location>
</feature>
<feature type="transmembrane region" description="Helical" evidence="1">
    <location>
        <begin position="382"/>
        <end position="400"/>
    </location>
</feature>
<feature type="transmembrane region" description="Helical" evidence="1">
    <location>
        <begin position="433"/>
        <end position="450"/>
    </location>
</feature>
<feature type="transmembrane region" description="Helical" evidence="1">
    <location>
        <begin position="240"/>
        <end position="259"/>
    </location>
</feature>
<dbReference type="RefSeq" id="WP_164033787.1">
    <property type="nucleotide sequence ID" value="NZ_JAABOQ010000009.1"/>
</dbReference>
<sequence>MTDDQKQLVILLQRLENLYNKQASFLEEIHALKKEIFLLKAKRDESASQDAKSPSITEKTDTIVEPIVEEEIIQDKLIQQSTEPPAQVDISKKPKKKSDLEKFIGENLINKIGIIILVIGVAIGAKYSIENNLISPLTRIILGYLAGFGLLAVGMKLKKNYENYSAVLVSGAISIMYFITFAAYSFYELIPQTMAFGLMVIFTIFTVVAAINYNRSIIAHIGLVGAYAIPFLLSNDSGNALVLFSYIAIINMGILIISFKKYWKSLFYSAFGFTWLIYLSWFFLDYNIDDHFTLALGFASVFFLLFYGTFLAYKLSKKESLGVVDTILILFNSFIYFGVGYTILSNHETGEQYLGFFTLANALVHFIVSAIVYKRSLANKNLQYFVSGLVLTFITIAIPVQLDGNWVTLLWTAETALLFWLGRKKNIPIYEKISYVLAFLAFFSLIHDWYDAYYSYDLRNGLSSFSPILNIHFLTSVLVFSGFGFMTYLNYTEKDTQVTSKSLYKVFSYIITVLFLITLYMAFRLEISAFWDIKYANSKLLVDANDRSVYNYDLKNFRSIWVLNYSLLFFILFSWVNIKWFKKSVLGVIGIILNVLALLVFLGEALYLISELRETYLAANPEGYYDIGKWYLGIRYVSLIFPIALLYTTYIYVRQEFMKFNFKMIFDFVLHIAILWILSSELLYWMDIYESAQSYKLGLSILWGVYSLIMIAIGIWRNKKHLRVAAIVLFGVTLIKLFFYDISHLNTISKTIVFVSLGVLLLIISFLYNKYKNRIVDELEE</sequence>
<dbReference type="Pfam" id="PF10101">
    <property type="entry name" value="DUF2339"/>
    <property type="match status" value="1"/>
</dbReference>
<gene>
    <name evidence="2" type="ORF">GWK10_17945</name>
</gene>
<keyword evidence="3" id="KW-1185">Reference proteome</keyword>
<feature type="transmembrane region" description="Helical" evidence="1">
    <location>
        <begin position="560"/>
        <end position="578"/>
    </location>
</feature>
<keyword evidence="1" id="KW-0472">Membrane</keyword>